<dbReference type="PANTHER" id="PTHR30632">
    <property type="entry name" value="MOLYBDATE-BINDING PERIPLASMIC PROTEIN"/>
    <property type="match status" value="1"/>
</dbReference>
<dbReference type="Proteomes" id="UP000193925">
    <property type="component" value="Chromosome AFERRI"/>
</dbReference>
<dbReference type="GO" id="GO:0015689">
    <property type="term" value="P:molybdate ion transport"/>
    <property type="evidence" value="ECO:0007669"/>
    <property type="project" value="TreeGrafter"/>
</dbReference>
<dbReference type="PANTHER" id="PTHR30632:SF16">
    <property type="entry name" value="MOLYBDATE_TUNGSTATE-BINDING PROTEIN WTPA"/>
    <property type="match status" value="1"/>
</dbReference>
<dbReference type="Gene3D" id="3.40.190.10">
    <property type="entry name" value="Periplasmic binding protein-like II"/>
    <property type="match status" value="2"/>
</dbReference>
<dbReference type="EMBL" id="LT841305">
    <property type="protein sequence ID" value="SMH64285.1"/>
    <property type="molecule type" value="Genomic_DNA"/>
</dbReference>
<evidence type="ECO:0000313" key="3">
    <source>
        <dbReference type="EMBL" id="CDQ10257.1"/>
    </source>
</evidence>
<dbReference type="SUPFAM" id="SSF53850">
    <property type="entry name" value="Periplasmic binding protein-like II"/>
    <property type="match status" value="1"/>
</dbReference>
<feature type="chain" id="PRO_5001588335" evidence="2">
    <location>
        <begin position="28"/>
        <end position="307"/>
    </location>
</feature>
<protein>
    <submittedName>
        <fullName evidence="4">Extracellular solute-binding protein family 1</fullName>
    </submittedName>
    <submittedName>
        <fullName evidence="3">Putative ABC-type molybdate transport system,periplasmic component</fullName>
    </submittedName>
</protein>
<evidence type="ECO:0000256" key="2">
    <source>
        <dbReference type="SAM" id="SignalP"/>
    </source>
</evidence>
<dbReference type="RefSeq" id="WP_035192697.1">
    <property type="nucleotide sequence ID" value="NZ_CCCS020000035.1"/>
</dbReference>
<evidence type="ECO:0000313" key="5">
    <source>
        <dbReference type="Proteomes" id="UP000193925"/>
    </source>
</evidence>
<reference evidence="3" key="1">
    <citation type="submission" date="2014-03" db="EMBL/GenBank/DDBJ databases">
        <authorList>
            <person name="Genoscope - CEA"/>
        </authorList>
    </citation>
    <scope>NUCLEOTIDE SEQUENCE [LARGE SCALE GENOMIC DNA]</scope>
    <source>
        <strain evidence="3">CF27</strain>
    </source>
</reference>
<keyword evidence="5" id="KW-1185">Reference proteome</keyword>
<feature type="signal peptide" evidence="2">
    <location>
        <begin position="1"/>
        <end position="27"/>
    </location>
</feature>
<gene>
    <name evidence="4" type="ORF">AFERRI_10318</name>
    <name evidence="3" type="ORF">AFERRI_400038</name>
</gene>
<evidence type="ECO:0000256" key="1">
    <source>
        <dbReference type="ARBA" id="ARBA00009438"/>
    </source>
</evidence>
<dbReference type="InterPro" id="IPR050682">
    <property type="entry name" value="ModA/WtpA"/>
</dbReference>
<dbReference type="CDD" id="cd13540">
    <property type="entry name" value="PBP2_ModA_WtpA"/>
    <property type="match status" value="1"/>
</dbReference>
<organism evidence="3">
    <name type="scientific">Acidithiobacillus ferrivorans</name>
    <dbReference type="NCBI Taxonomy" id="160808"/>
    <lineage>
        <taxon>Bacteria</taxon>
        <taxon>Pseudomonadati</taxon>
        <taxon>Pseudomonadota</taxon>
        <taxon>Acidithiobacillia</taxon>
        <taxon>Acidithiobacillales</taxon>
        <taxon>Acidithiobacillaceae</taxon>
        <taxon>Acidithiobacillus</taxon>
    </lineage>
</organism>
<keyword evidence="2" id="KW-0732">Signal</keyword>
<dbReference type="Pfam" id="PF13531">
    <property type="entry name" value="SBP_bac_11"/>
    <property type="match status" value="1"/>
</dbReference>
<comment type="similarity">
    <text evidence="1">Belongs to the bacterial solute-binding protein 1 family. WtpA subfamily.</text>
</comment>
<sequence>MKHRHYQNSLTLIVAASLLTLSPQAMAKDLHVAYAGSMGAVMDRHLGPAFAKAHSVQYQGEGQGAYALAHLIAAHKLRTDVFVSITPGPIEVLIKAGLVRAAYPVASTAMCIAYSSDSPYAKDFKEAAEGKVPWYKILQKPGVVFGRTDPKTDPQGQNIVFTFMLAEKYYHQPDLAKKVLGPVENPQQIFTEASLLSRLKSGQMAAASGYLSAVKSLHLPYITLPSQINLSNPAMVKDWYSKVHFTLNVDGKAKTVHTQPLVFYAAVPVDAPDPKLGLAFIHFMTSPQGQAMFKETGYNPPKGDMLK</sequence>
<evidence type="ECO:0000313" key="4">
    <source>
        <dbReference type="EMBL" id="SMH64285.1"/>
    </source>
</evidence>
<dbReference type="AlphaFoldDB" id="A0A060UNN3"/>
<proteinExistence type="inferred from homology"/>
<reference evidence="4 5" key="3">
    <citation type="submission" date="2017-03" db="EMBL/GenBank/DDBJ databases">
        <authorList>
            <person name="Regsiter A."/>
            <person name="William W."/>
        </authorList>
    </citation>
    <scope>NUCLEOTIDE SEQUENCE [LARGE SCALE GENOMIC DNA]</scope>
    <source>
        <strain evidence="4">PRJEB5721</strain>
    </source>
</reference>
<dbReference type="EMBL" id="CCCS020000035">
    <property type="protein sequence ID" value="CDQ10257.1"/>
    <property type="molecule type" value="Genomic_DNA"/>
</dbReference>
<name>A0A060UNN3_9PROT</name>
<reference evidence="3" key="2">
    <citation type="submission" date="2014-07" db="EMBL/GenBank/DDBJ databases">
        <title>Initial genome analysis of the psychrotolerant acidophile Acidithiobacillus ferrivorans CF27: insights into iron and sulfur oxidation pathways and into biofilm formation.</title>
        <authorList>
            <person name="Talla E."/>
            <person name="Hedrich S."/>
            <person name="Mangenot S."/>
            <person name="Ji B."/>
            <person name="Johnson D.B."/>
            <person name="Barbe V."/>
            <person name="Bonnefoy V."/>
        </authorList>
    </citation>
    <scope>NUCLEOTIDE SEQUENCE [LARGE SCALE GENOMIC DNA]</scope>
    <source>
        <strain evidence="3">CF27</strain>
    </source>
</reference>
<dbReference type="GO" id="GO:0030973">
    <property type="term" value="F:molybdate ion binding"/>
    <property type="evidence" value="ECO:0007669"/>
    <property type="project" value="TreeGrafter"/>
</dbReference>
<accession>A0A060UNN3</accession>